<keyword evidence="3" id="KW-0808">Transferase</keyword>
<dbReference type="GO" id="GO:0000155">
    <property type="term" value="F:phosphorelay sensor kinase activity"/>
    <property type="evidence" value="ECO:0007669"/>
    <property type="project" value="InterPro"/>
</dbReference>
<feature type="transmembrane region" description="Helical" evidence="1">
    <location>
        <begin position="152"/>
        <end position="171"/>
    </location>
</feature>
<proteinExistence type="predicted"/>
<evidence type="ECO:0000259" key="2">
    <source>
        <dbReference type="Pfam" id="PF06580"/>
    </source>
</evidence>
<dbReference type="GO" id="GO:0016020">
    <property type="term" value="C:membrane"/>
    <property type="evidence" value="ECO:0007669"/>
    <property type="project" value="InterPro"/>
</dbReference>
<feature type="transmembrane region" description="Helical" evidence="1">
    <location>
        <begin position="12"/>
        <end position="36"/>
    </location>
</feature>
<evidence type="ECO:0000313" key="4">
    <source>
        <dbReference type="Proteomes" id="UP000198942"/>
    </source>
</evidence>
<dbReference type="InterPro" id="IPR010559">
    <property type="entry name" value="Sig_transdc_His_kin_internal"/>
</dbReference>
<reference evidence="4" key="1">
    <citation type="submission" date="2016-10" db="EMBL/GenBank/DDBJ databases">
        <authorList>
            <person name="Varghese N."/>
            <person name="Submissions S."/>
        </authorList>
    </citation>
    <scope>NUCLEOTIDE SEQUENCE [LARGE SCALE GENOMIC DNA]</scope>
    <source>
        <strain evidence="4">Gh-48</strain>
    </source>
</reference>
<dbReference type="RefSeq" id="WP_091216931.1">
    <property type="nucleotide sequence ID" value="NZ_FOCL01000009.1"/>
</dbReference>
<organism evidence="3 4">
    <name type="scientific">Mucilaginibacter gossypiicola</name>
    <dbReference type="NCBI Taxonomy" id="551995"/>
    <lineage>
        <taxon>Bacteria</taxon>
        <taxon>Pseudomonadati</taxon>
        <taxon>Bacteroidota</taxon>
        <taxon>Sphingobacteriia</taxon>
        <taxon>Sphingobacteriales</taxon>
        <taxon>Sphingobacteriaceae</taxon>
        <taxon>Mucilaginibacter</taxon>
    </lineage>
</organism>
<dbReference type="STRING" id="551995.SAMN05192574_109215"/>
<feature type="domain" description="Signal transduction histidine kinase internal region" evidence="2">
    <location>
        <begin position="192"/>
        <end position="269"/>
    </location>
</feature>
<dbReference type="Proteomes" id="UP000198942">
    <property type="component" value="Unassembled WGS sequence"/>
</dbReference>
<protein>
    <submittedName>
        <fullName evidence="3">Histidine kinase</fullName>
    </submittedName>
</protein>
<feature type="transmembrane region" description="Helical" evidence="1">
    <location>
        <begin position="56"/>
        <end position="76"/>
    </location>
</feature>
<keyword evidence="4" id="KW-1185">Reference proteome</keyword>
<dbReference type="InterPro" id="IPR050640">
    <property type="entry name" value="Bact_2-comp_sensor_kinase"/>
</dbReference>
<evidence type="ECO:0000256" key="1">
    <source>
        <dbReference type="SAM" id="Phobius"/>
    </source>
</evidence>
<gene>
    <name evidence="3" type="ORF">SAMN05192574_109215</name>
</gene>
<keyword evidence="3" id="KW-0418">Kinase</keyword>
<keyword evidence="1" id="KW-0812">Transmembrane</keyword>
<keyword evidence="1" id="KW-0472">Membrane</keyword>
<sequence length="382" mass="43127">MHRIKAKHIIEILIHLAFWIGVYYTLTSLTGSNVRVRITQNGKVMEKSQIDTVFPYSRITLAFLALLFYGNIFWIFKKVLRYKNVVAGIAMAAAWFLLVFMANYIFVVSKLNNNLPAVPPLPGFAAGGGGNIHLIDGRNIIFGMGNWMHMQLTMLLIFLTAAGLSIAYFFLKEWARNELVRNQLEAYQLNTEIKFLKSQINPHFLFNTLNNLFSMAQEKGNDELADGISKLSGMMRYMIYDSNADGVPLNKEIAYLEDCITLNKLRYADDEVKVIFDYPAQTGNAVVAPMLFIPFVENAFKHGVSIGQTSGIDIAITLSDHKLSFSCINTKYGAIKKMEDEKSGIGLENVKRRLDLLYPDKHNLQISEDGGEFIVKLELDLV</sequence>
<accession>A0A1H8QZB1</accession>
<evidence type="ECO:0000313" key="3">
    <source>
        <dbReference type="EMBL" id="SEO59361.1"/>
    </source>
</evidence>
<dbReference type="PANTHER" id="PTHR34220">
    <property type="entry name" value="SENSOR HISTIDINE KINASE YPDA"/>
    <property type="match status" value="1"/>
</dbReference>
<dbReference type="PANTHER" id="PTHR34220:SF7">
    <property type="entry name" value="SENSOR HISTIDINE KINASE YPDA"/>
    <property type="match status" value="1"/>
</dbReference>
<keyword evidence="1" id="KW-1133">Transmembrane helix</keyword>
<dbReference type="InterPro" id="IPR036890">
    <property type="entry name" value="HATPase_C_sf"/>
</dbReference>
<dbReference type="AlphaFoldDB" id="A0A1H8QZB1"/>
<name>A0A1H8QZB1_9SPHI</name>
<dbReference type="EMBL" id="FOCL01000009">
    <property type="protein sequence ID" value="SEO59361.1"/>
    <property type="molecule type" value="Genomic_DNA"/>
</dbReference>
<dbReference type="Gene3D" id="3.30.565.10">
    <property type="entry name" value="Histidine kinase-like ATPase, C-terminal domain"/>
    <property type="match status" value="1"/>
</dbReference>
<feature type="transmembrane region" description="Helical" evidence="1">
    <location>
        <begin position="85"/>
        <end position="106"/>
    </location>
</feature>
<dbReference type="SUPFAM" id="SSF55874">
    <property type="entry name" value="ATPase domain of HSP90 chaperone/DNA topoisomerase II/histidine kinase"/>
    <property type="match status" value="1"/>
</dbReference>
<dbReference type="OrthoDB" id="9809908at2"/>
<dbReference type="Pfam" id="PF06580">
    <property type="entry name" value="His_kinase"/>
    <property type="match status" value="1"/>
</dbReference>